<dbReference type="Proteomes" id="UP001459277">
    <property type="component" value="Unassembled WGS sequence"/>
</dbReference>
<keyword evidence="2" id="KW-0472">Membrane</keyword>
<feature type="compositionally biased region" description="Low complexity" evidence="1">
    <location>
        <begin position="56"/>
        <end position="66"/>
    </location>
</feature>
<proteinExistence type="predicted"/>
<dbReference type="PANTHER" id="PTHR33237">
    <property type="entry name" value="F2P16.13 PROTEIN-RELATED"/>
    <property type="match status" value="1"/>
</dbReference>
<evidence type="ECO:0000313" key="4">
    <source>
        <dbReference type="Proteomes" id="UP001459277"/>
    </source>
</evidence>
<dbReference type="PANTHER" id="PTHR33237:SF50">
    <property type="entry name" value="TRANSMEMBRANE PROTEIN"/>
    <property type="match status" value="1"/>
</dbReference>
<protein>
    <recommendedName>
        <fullName evidence="5">Transmembrane protein</fullName>
    </recommendedName>
</protein>
<sequence>MVRLIPQHRRDQFGSLPLAIGLFFSVMALVALCVKHSRRARKDYEDDDESNDSFMPKKSSPLKSPSMKLVKSISNKANQLITNSPKSPLLSPKKIVTSISNKANTFMYKKKGGGHDFRDDELVKASGEGEGGLWQKSILMGDKCRPPAFSGVIHYDSFGNMLSEPPPRSPRAGPFQTVFMPEIKNAN</sequence>
<organism evidence="3 4">
    <name type="scientific">Lithocarpus litseifolius</name>
    <dbReference type="NCBI Taxonomy" id="425828"/>
    <lineage>
        <taxon>Eukaryota</taxon>
        <taxon>Viridiplantae</taxon>
        <taxon>Streptophyta</taxon>
        <taxon>Embryophyta</taxon>
        <taxon>Tracheophyta</taxon>
        <taxon>Spermatophyta</taxon>
        <taxon>Magnoliopsida</taxon>
        <taxon>eudicotyledons</taxon>
        <taxon>Gunneridae</taxon>
        <taxon>Pentapetalae</taxon>
        <taxon>rosids</taxon>
        <taxon>fabids</taxon>
        <taxon>Fagales</taxon>
        <taxon>Fagaceae</taxon>
        <taxon>Lithocarpus</taxon>
    </lineage>
</organism>
<feature type="region of interest" description="Disordered" evidence="1">
    <location>
        <begin position="41"/>
        <end position="66"/>
    </location>
</feature>
<evidence type="ECO:0000313" key="3">
    <source>
        <dbReference type="EMBL" id="KAL0000230.1"/>
    </source>
</evidence>
<feature type="transmembrane region" description="Helical" evidence="2">
    <location>
        <begin position="12"/>
        <end position="34"/>
    </location>
</feature>
<evidence type="ECO:0008006" key="5">
    <source>
        <dbReference type="Google" id="ProtNLM"/>
    </source>
</evidence>
<evidence type="ECO:0000256" key="1">
    <source>
        <dbReference type="SAM" id="MobiDB-lite"/>
    </source>
</evidence>
<dbReference type="EMBL" id="JAZDWU010000006">
    <property type="protein sequence ID" value="KAL0000230.1"/>
    <property type="molecule type" value="Genomic_DNA"/>
</dbReference>
<comment type="caution">
    <text evidence="3">The sequence shown here is derived from an EMBL/GenBank/DDBJ whole genome shotgun (WGS) entry which is preliminary data.</text>
</comment>
<keyword evidence="4" id="KW-1185">Reference proteome</keyword>
<keyword evidence="2" id="KW-1133">Transmembrane helix</keyword>
<reference evidence="3 4" key="1">
    <citation type="submission" date="2024-01" db="EMBL/GenBank/DDBJ databases">
        <title>A telomere-to-telomere, gap-free genome of sweet tea (Lithocarpus litseifolius).</title>
        <authorList>
            <person name="Zhou J."/>
        </authorList>
    </citation>
    <scope>NUCLEOTIDE SEQUENCE [LARGE SCALE GENOMIC DNA]</scope>
    <source>
        <strain evidence="3">Zhou-2022a</strain>
        <tissue evidence="3">Leaf</tissue>
    </source>
</reference>
<accession>A0AAW2CSQ2</accession>
<gene>
    <name evidence="3" type="ORF">SO802_019832</name>
</gene>
<dbReference type="AlphaFoldDB" id="A0AAW2CSQ2"/>
<name>A0AAW2CSQ2_9ROSI</name>
<keyword evidence="2" id="KW-0812">Transmembrane</keyword>
<evidence type="ECO:0000256" key="2">
    <source>
        <dbReference type="SAM" id="Phobius"/>
    </source>
</evidence>